<dbReference type="OrthoDB" id="9116368at2759"/>
<dbReference type="PROSITE" id="PS01180">
    <property type="entry name" value="CUB"/>
    <property type="match status" value="2"/>
</dbReference>
<dbReference type="SUPFAM" id="SSF57535">
    <property type="entry name" value="Complement control module/SCR domain"/>
    <property type="match status" value="4"/>
</dbReference>
<dbReference type="CDD" id="cd00033">
    <property type="entry name" value="CCP"/>
    <property type="match status" value="4"/>
</dbReference>
<dbReference type="PANTHER" id="PTHR45656:SF4">
    <property type="entry name" value="PROTEIN CBR-CLEC-78"/>
    <property type="match status" value="1"/>
</dbReference>
<gene>
    <name evidence="8" type="ORF">ASZ78_000913</name>
</gene>
<dbReference type="PROSITE" id="PS50923">
    <property type="entry name" value="SUSHI"/>
    <property type="match status" value="4"/>
</dbReference>
<feature type="domain" description="Sushi" evidence="7">
    <location>
        <begin position="4"/>
        <end position="61"/>
    </location>
</feature>
<dbReference type="SUPFAM" id="SSF49854">
    <property type="entry name" value="Spermadhesin, CUB domain"/>
    <property type="match status" value="3"/>
</dbReference>
<dbReference type="InterPro" id="IPR051277">
    <property type="entry name" value="SEZ6_CSMD_C4BPB_Regulators"/>
</dbReference>
<evidence type="ECO:0000256" key="1">
    <source>
        <dbReference type="ARBA" id="ARBA00022659"/>
    </source>
</evidence>
<dbReference type="EMBL" id="MCFN01000244">
    <property type="protein sequence ID" value="OXB61931.1"/>
    <property type="molecule type" value="Genomic_DNA"/>
</dbReference>
<dbReference type="InterPro" id="IPR035914">
    <property type="entry name" value="Sperma_CUB_dom_sf"/>
</dbReference>
<keyword evidence="2" id="KW-0732">Signal</keyword>
<feature type="domain" description="Sushi" evidence="7">
    <location>
        <begin position="174"/>
        <end position="235"/>
    </location>
</feature>
<keyword evidence="1 5" id="KW-0768">Sushi</keyword>
<dbReference type="SMART" id="SM00032">
    <property type="entry name" value="CCP"/>
    <property type="match status" value="4"/>
</dbReference>
<evidence type="ECO:0000256" key="2">
    <source>
        <dbReference type="ARBA" id="ARBA00022729"/>
    </source>
</evidence>
<name>A0A226N314_CALSU</name>
<keyword evidence="9" id="KW-1185">Reference proteome</keyword>
<dbReference type="PANTHER" id="PTHR45656">
    <property type="entry name" value="PROTEIN CBR-CLEC-78"/>
    <property type="match status" value="1"/>
</dbReference>
<evidence type="ECO:0000256" key="4">
    <source>
        <dbReference type="ARBA" id="ARBA00023157"/>
    </source>
</evidence>
<evidence type="ECO:0000259" key="6">
    <source>
        <dbReference type="PROSITE" id="PS01180"/>
    </source>
</evidence>
<dbReference type="Pfam" id="PF00431">
    <property type="entry name" value="CUB"/>
    <property type="match status" value="2"/>
</dbReference>
<dbReference type="AlphaFoldDB" id="A0A226N314"/>
<accession>A0A226N314</accession>
<dbReference type="Pfam" id="PF00084">
    <property type="entry name" value="Sushi"/>
    <property type="match status" value="4"/>
</dbReference>
<sequence>IEKGGCGDPGIPSYGKRTGSSFRHGDTLTFECQAAFELVGERTITCQQNNQWSGNKPSCVFSCFFNFTTPSGIILSPNYPEEYGNNMNCVWLIISEPGSRIHLIFNDFDVEPQFDYLTVKDDGISDLPPLGTFSGNEVPSQLASSGHIVRLEFQSDHSTTGRGFNITYTTFGQNECHDPGIPINGRRFGDRFLLGSSVSFHCDDGFVKTQGSESITCIMQDGNVVWSSAVPRCEGMLAVSNTTLWIKHSSANQTYIFLFRFQTEVNYDTLEVRDGPANSSPLIGEYHGTQAPQFLISTGNYMYLLFTTDNSRSSVGFLIHYESVTLESDSCLDPGIPVNGHRHGNNFNIRSTVTFSCDPGYTLSDEEPLVCERNHQWNHALPSCDGVQLLFHTFHLESSHDYLLITEDGSFTEPVARLTGSVLPPTIKAGLFGNFTAQLRFISDFSISYEGFNITFSEYDLEPCDDPGVPAFSRRIGFQFGVGDSLIFSCFPGYRLEGANKLTCLGGGRRVWSAPLPREQDKKEE</sequence>
<comment type="caution">
    <text evidence="8">The sequence shown here is derived from an EMBL/GenBank/DDBJ whole genome shotgun (WGS) entry which is preliminary data.</text>
</comment>
<dbReference type="FunFam" id="2.60.120.290:FF:000001">
    <property type="entry name" value="CUB and sushi domain-containing protein 3 isoform X1"/>
    <property type="match status" value="1"/>
</dbReference>
<organism evidence="8 9">
    <name type="scientific">Callipepla squamata</name>
    <name type="common">Scaled quail</name>
    <dbReference type="NCBI Taxonomy" id="9009"/>
    <lineage>
        <taxon>Eukaryota</taxon>
        <taxon>Metazoa</taxon>
        <taxon>Chordata</taxon>
        <taxon>Craniata</taxon>
        <taxon>Vertebrata</taxon>
        <taxon>Euteleostomi</taxon>
        <taxon>Archelosauria</taxon>
        <taxon>Archosauria</taxon>
        <taxon>Dinosauria</taxon>
        <taxon>Saurischia</taxon>
        <taxon>Theropoda</taxon>
        <taxon>Coelurosauria</taxon>
        <taxon>Aves</taxon>
        <taxon>Neognathae</taxon>
        <taxon>Galloanserae</taxon>
        <taxon>Galliformes</taxon>
        <taxon>Odontophoridae</taxon>
        <taxon>Callipepla</taxon>
    </lineage>
</organism>
<feature type="domain" description="CUB" evidence="6">
    <location>
        <begin position="202"/>
        <end position="324"/>
    </location>
</feature>
<dbReference type="Proteomes" id="UP000198323">
    <property type="component" value="Unassembled WGS sequence"/>
</dbReference>
<dbReference type="FunFam" id="2.10.70.10:FF:000002">
    <property type="entry name" value="CUB and Sushi multiple domains 3"/>
    <property type="match status" value="3"/>
</dbReference>
<evidence type="ECO:0000256" key="5">
    <source>
        <dbReference type="PROSITE-ProRule" id="PRU00302"/>
    </source>
</evidence>
<comment type="caution">
    <text evidence="5">Lacks conserved residue(s) required for the propagation of feature annotation.</text>
</comment>
<protein>
    <submittedName>
        <fullName evidence="8">Uncharacterized protein</fullName>
    </submittedName>
</protein>
<evidence type="ECO:0000313" key="8">
    <source>
        <dbReference type="EMBL" id="OXB61931.1"/>
    </source>
</evidence>
<keyword evidence="4 5" id="KW-1015">Disulfide bond</keyword>
<dbReference type="CDD" id="cd00041">
    <property type="entry name" value="CUB"/>
    <property type="match status" value="2"/>
</dbReference>
<dbReference type="Gene3D" id="2.60.120.290">
    <property type="entry name" value="Spermadhesin, CUB domain"/>
    <property type="match status" value="2"/>
</dbReference>
<evidence type="ECO:0000259" key="7">
    <source>
        <dbReference type="PROSITE" id="PS50923"/>
    </source>
</evidence>
<feature type="non-terminal residue" evidence="8">
    <location>
        <position position="1"/>
    </location>
</feature>
<dbReference type="STRING" id="9009.A0A226N314"/>
<dbReference type="InterPro" id="IPR000859">
    <property type="entry name" value="CUB_dom"/>
</dbReference>
<reference evidence="8 9" key="1">
    <citation type="submission" date="2016-07" db="EMBL/GenBank/DDBJ databases">
        <title>Disparate Historic Effective Population Sizes Predicted by Modern Levels of Genome Diversity for the Scaled Quail (Callipepla squamata) and the Northern Bobwhite (Colinus virginianus): Inferences from First and Second Generation Draft Genome Assemblies for Sympatric New World Quail.</title>
        <authorList>
            <person name="Oldeschulte D.L."/>
            <person name="Halley Y.A."/>
            <person name="Bhattarai E.K."/>
            <person name="Brashear W.A."/>
            <person name="Hill J."/>
            <person name="Metz R.P."/>
            <person name="Johnson C.D."/>
            <person name="Rollins D."/>
            <person name="Peterson M.J."/>
            <person name="Bickhart D.M."/>
            <person name="Decker J.E."/>
            <person name="Seabury C.M."/>
        </authorList>
    </citation>
    <scope>NUCLEOTIDE SEQUENCE [LARGE SCALE GENOMIC DNA]</scope>
    <source>
        <strain evidence="8 9">Texas</strain>
        <tissue evidence="8">Leg muscle</tissue>
    </source>
</reference>
<feature type="domain" description="CUB" evidence="6">
    <location>
        <begin position="63"/>
        <end position="171"/>
    </location>
</feature>
<dbReference type="Gene3D" id="2.10.70.10">
    <property type="entry name" value="Complement Module, domain 1"/>
    <property type="match status" value="4"/>
</dbReference>
<feature type="domain" description="Sushi" evidence="7">
    <location>
        <begin position="329"/>
        <end position="386"/>
    </location>
</feature>
<dbReference type="SMART" id="SM00042">
    <property type="entry name" value="CUB"/>
    <property type="match status" value="2"/>
</dbReference>
<dbReference type="InterPro" id="IPR000436">
    <property type="entry name" value="Sushi_SCR_CCP_dom"/>
</dbReference>
<proteinExistence type="predicted"/>
<feature type="disulfide bond" evidence="5">
    <location>
        <begin position="32"/>
        <end position="59"/>
    </location>
</feature>
<feature type="disulfide bond" evidence="5">
    <location>
        <begin position="357"/>
        <end position="384"/>
    </location>
</feature>
<feature type="domain" description="Sushi" evidence="7">
    <location>
        <begin position="462"/>
        <end position="521"/>
    </location>
</feature>
<dbReference type="FunFam" id="2.10.70.10:FF:000047">
    <property type="entry name" value="CUB and Sushi multiple domains 3"/>
    <property type="match status" value="1"/>
</dbReference>
<evidence type="ECO:0000313" key="9">
    <source>
        <dbReference type="Proteomes" id="UP000198323"/>
    </source>
</evidence>
<dbReference type="InterPro" id="IPR035976">
    <property type="entry name" value="Sushi/SCR/CCP_sf"/>
</dbReference>
<keyword evidence="3" id="KW-0677">Repeat</keyword>
<evidence type="ECO:0000256" key="3">
    <source>
        <dbReference type="ARBA" id="ARBA00022737"/>
    </source>
</evidence>